<reference evidence="2 3" key="1">
    <citation type="journal article" date="2016" name="Proc. Natl. Acad. Sci. U.S.A.">
        <title>Comparative genomics of biotechnologically important yeasts.</title>
        <authorList>
            <person name="Riley R."/>
            <person name="Haridas S."/>
            <person name="Wolfe K.H."/>
            <person name="Lopes M.R."/>
            <person name="Hittinger C.T."/>
            <person name="Goeker M."/>
            <person name="Salamov A.A."/>
            <person name="Wisecaver J.H."/>
            <person name="Long T.M."/>
            <person name="Calvey C.H."/>
            <person name="Aerts A.L."/>
            <person name="Barry K.W."/>
            <person name="Choi C."/>
            <person name="Clum A."/>
            <person name="Coughlan A.Y."/>
            <person name="Deshpande S."/>
            <person name="Douglass A.P."/>
            <person name="Hanson S.J."/>
            <person name="Klenk H.-P."/>
            <person name="LaButti K.M."/>
            <person name="Lapidus A."/>
            <person name="Lindquist E.A."/>
            <person name="Lipzen A.M."/>
            <person name="Meier-Kolthoff J.P."/>
            <person name="Ohm R.A."/>
            <person name="Otillar R.P."/>
            <person name="Pangilinan J.L."/>
            <person name="Peng Y."/>
            <person name="Rokas A."/>
            <person name="Rosa C.A."/>
            <person name="Scheuner C."/>
            <person name="Sibirny A.A."/>
            <person name="Slot J.C."/>
            <person name="Stielow J.B."/>
            <person name="Sun H."/>
            <person name="Kurtzman C.P."/>
            <person name="Blackwell M."/>
            <person name="Grigoriev I.V."/>
            <person name="Jeffries T.W."/>
        </authorList>
    </citation>
    <scope>NUCLEOTIDE SEQUENCE [LARGE SCALE GENOMIC DNA]</scope>
    <source>
        <strain evidence="3">ATCC 58044 / CBS 1984 / NCYC 433 / NRRL Y-366-8</strain>
    </source>
</reference>
<gene>
    <name evidence="2" type="ORF">WICANDRAFT_62678</name>
</gene>
<keyword evidence="3" id="KW-1185">Reference proteome</keyword>
<dbReference type="AlphaFoldDB" id="A0A1E3P434"/>
<dbReference type="Proteomes" id="UP000094112">
    <property type="component" value="Unassembled WGS sequence"/>
</dbReference>
<accession>A0A1E3P434</accession>
<proteinExistence type="predicted"/>
<organism evidence="2 3">
    <name type="scientific">Wickerhamomyces anomalus (strain ATCC 58044 / CBS 1984 / NCYC 433 / NRRL Y-366-8)</name>
    <name type="common">Yeast</name>
    <name type="synonym">Hansenula anomala</name>
    <dbReference type="NCBI Taxonomy" id="683960"/>
    <lineage>
        <taxon>Eukaryota</taxon>
        <taxon>Fungi</taxon>
        <taxon>Dikarya</taxon>
        <taxon>Ascomycota</taxon>
        <taxon>Saccharomycotina</taxon>
        <taxon>Saccharomycetes</taxon>
        <taxon>Phaffomycetales</taxon>
        <taxon>Wickerhamomycetaceae</taxon>
        <taxon>Wickerhamomyces</taxon>
    </lineage>
</organism>
<sequence>MGKGALKFGGKSGVLPVVRQIFKQPIKPVERKIDPNVGYAENVLQPKGTSREQKLPPVYTVNDRIANTVKLPKKELATGELESLNAKQREKIEKSQLRRRYFIESLTKEEQKLETDKIKEERIKALKEAKEKANIVEETPAAKLTLPTIAKYLDGPLMRNRTPEEKDLLNAKRKANRLNREYNTKLNAASNLLKLYYSAENFITTETDLKKAVEDAFKPGNEIIALINPEQKTHNYNDKIGDALFGTMNARPGLPRIIEHMSGEHAEFHKKVQEADRLRKEQQRDEQLSN</sequence>
<evidence type="ECO:0000313" key="3">
    <source>
        <dbReference type="Proteomes" id="UP000094112"/>
    </source>
</evidence>
<protein>
    <recommendedName>
        <fullName evidence="4">37S ribosomal protein PET123, mitochondrial</fullName>
    </recommendedName>
</protein>
<dbReference type="EMBL" id="KV454210">
    <property type="protein sequence ID" value="ODQ60113.1"/>
    <property type="molecule type" value="Genomic_DNA"/>
</dbReference>
<keyword evidence="1" id="KW-0175">Coiled coil</keyword>
<dbReference type="InterPro" id="IPR058940">
    <property type="entry name" value="mS26_fungi"/>
</dbReference>
<dbReference type="GeneID" id="30200663"/>
<dbReference type="Pfam" id="PF26163">
    <property type="entry name" value="mS26"/>
    <property type="match status" value="1"/>
</dbReference>
<evidence type="ECO:0000256" key="1">
    <source>
        <dbReference type="SAM" id="Coils"/>
    </source>
</evidence>
<evidence type="ECO:0000313" key="2">
    <source>
        <dbReference type="EMBL" id="ODQ60113.1"/>
    </source>
</evidence>
<name>A0A1E3P434_WICAA</name>
<dbReference type="RefSeq" id="XP_019039320.1">
    <property type="nucleotide sequence ID" value="XM_019183417.1"/>
</dbReference>
<evidence type="ECO:0008006" key="4">
    <source>
        <dbReference type="Google" id="ProtNLM"/>
    </source>
</evidence>
<dbReference type="CDD" id="cd23703">
    <property type="entry name" value="mS26_PET12"/>
    <property type="match status" value="1"/>
</dbReference>
<feature type="coiled-coil region" evidence="1">
    <location>
        <begin position="103"/>
        <end position="139"/>
    </location>
</feature>
<dbReference type="OrthoDB" id="5223508at2759"/>